<keyword evidence="3" id="KW-1185">Reference proteome</keyword>
<name>A0A2T0KIW9_9ACTN</name>
<dbReference type="Gene3D" id="2.60.120.200">
    <property type="match status" value="1"/>
</dbReference>
<accession>A0A2T0KIW9</accession>
<dbReference type="Pfam" id="PF13313">
    <property type="entry name" value="DUF4082"/>
    <property type="match status" value="1"/>
</dbReference>
<proteinExistence type="predicted"/>
<sequence>MARTFSNGEVILTAGTFGFTDGFAAAIMVRFTSTSGTQYPYSSAGASDQAVNIRIAGGGAFTARINAFDRSPSSAITLAINTWYLLVVSKTAGNTPARFHALNMSTGVWTRSNSVSFTITPMAITGLGLGDWVSGVARLVGDMECAAAWTRALSDDEVSTLAASLGAWLCTGPAGFWVLDQAAVSIPVRDWTGGGANQVSTVGTSVSANSVPIGYGHPIGPPTRASGAEHLFRNQTPAVINASDGTPGITVATTMRFAADGQVTAIRWFATTTVSGVYTVALWSVDTSDPGTGTLLASATMGSAPNPGTWNTVPIGPVSVTAGTAYRASVFSGDGRYVATTSFFGSDLVNGNITADADGDTVAGKTISQGTFRINASAGYPNSPGSQTNYFVDVDYTAGAGGPVTHNADATLAATGTLSGAATRDTSTTATLAANGTLTGTATKTTSGTAALAATGTLAATGVRTQDATATLAATGGLSGTGLRTTDTTATLAATGALTGTAARTQATTAALAGLGELTATGTTGGDQTATLTATGSLTAAGERTAATTGTLSATGALTATGTTTRLGTAVLSATGTLTAAGDVTPPGVETATLSGTGALSATAVRTAVDTGLLAAVGALTGTVARATSAMATLAGLGSLTATAIIVPPDGATSAPTSALRTTTRPTVLATVSRPLVLRTGRPPT</sequence>
<dbReference type="SUPFAM" id="SSF49899">
    <property type="entry name" value="Concanavalin A-like lectins/glucanases"/>
    <property type="match status" value="1"/>
</dbReference>
<organism evidence="2 3">
    <name type="scientific">Actinoplanes italicus</name>
    <dbReference type="NCBI Taxonomy" id="113567"/>
    <lineage>
        <taxon>Bacteria</taxon>
        <taxon>Bacillati</taxon>
        <taxon>Actinomycetota</taxon>
        <taxon>Actinomycetes</taxon>
        <taxon>Micromonosporales</taxon>
        <taxon>Micromonosporaceae</taxon>
        <taxon>Actinoplanes</taxon>
    </lineage>
</organism>
<gene>
    <name evidence="2" type="ORF">CLV67_103215</name>
</gene>
<evidence type="ECO:0000313" key="2">
    <source>
        <dbReference type="EMBL" id="PRX23467.1"/>
    </source>
</evidence>
<dbReference type="AlphaFoldDB" id="A0A2T0KIW9"/>
<evidence type="ECO:0000313" key="3">
    <source>
        <dbReference type="Proteomes" id="UP000239415"/>
    </source>
</evidence>
<reference evidence="2 3" key="1">
    <citation type="submission" date="2018-03" db="EMBL/GenBank/DDBJ databases">
        <title>Genomic Encyclopedia of Archaeal and Bacterial Type Strains, Phase II (KMG-II): from individual species to whole genera.</title>
        <authorList>
            <person name="Goeker M."/>
        </authorList>
    </citation>
    <scope>NUCLEOTIDE SEQUENCE [LARGE SCALE GENOMIC DNA]</scope>
    <source>
        <strain evidence="2 3">DSM 43146</strain>
    </source>
</reference>
<dbReference type="InterPro" id="IPR013320">
    <property type="entry name" value="ConA-like_dom_sf"/>
</dbReference>
<dbReference type="OrthoDB" id="9950642at2"/>
<dbReference type="EMBL" id="PVMZ01000003">
    <property type="protein sequence ID" value="PRX23467.1"/>
    <property type="molecule type" value="Genomic_DNA"/>
</dbReference>
<dbReference type="Proteomes" id="UP000239415">
    <property type="component" value="Unassembled WGS sequence"/>
</dbReference>
<dbReference type="InterPro" id="IPR025141">
    <property type="entry name" value="DUF4082"/>
</dbReference>
<feature type="domain" description="DUF4082" evidence="1">
    <location>
        <begin position="235"/>
        <end position="392"/>
    </location>
</feature>
<evidence type="ECO:0000259" key="1">
    <source>
        <dbReference type="Pfam" id="PF13313"/>
    </source>
</evidence>
<protein>
    <submittedName>
        <fullName evidence="2">Uncharacterized protein DUF4082</fullName>
    </submittedName>
</protein>
<comment type="caution">
    <text evidence="2">The sequence shown here is derived from an EMBL/GenBank/DDBJ whole genome shotgun (WGS) entry which is preliminary data.</text>
</comment>